<dbReference type="InterPro" id="IPR033897">
    <property type="entry name" value="SRF-like_MADS-box"/>
</dbReference>
<organism evidence="7 8">
    <name type="scientific">Clitoria ternatea</name>
    <name type="common">Butterfly pea</name>
    <dbReference type="NCBI Taxonomy" id="43366"/>
    <lineage>
        <taxon>Eukaryota</taxon>
        <taxon>Viridiplantae</taxon>
        <taxon>Streptophyta</taxon>
        <taxon>Embryophyta</taxon>
        <taxon>Tracheophyta</taxon>
        <taxon>Spermatophyta</taxon>
        <taxon>Magnoliopsida</taxon>
        <taxon>eudicotyledons</taxon>
        <taxon>Gunneridae</taxon>
        <taxon>Pentapetalae</taxon>
        <taxon>rosids</taxon>
        <taxon>fabids</taxon>
        <taxon>Fabales</taxon>
        <taxon>Fabaceae</taxon>
        <taxon>Papilionoideae</taxon>
        <taxon>50 kb inversion clade</taxon>
        <taxon>NPAAA clade</taxon>
        <taxon>indigoferoid/millettioid clade</taxon>
        <taxon>Phaseoleae</taxon>
        <taxon>Clitoria</taxon>
    </lineage>
</organism>
<gene>
    <name evidence="7" type="ORF">RJT34_25888</name>
</gene>
<dbReference type="PROSITE" id="PS50066">
    <property type="entry name" value="MADS_BOX_2"/>
    <property type="match status" value="1"/>
</dbReference>
<dbReference type="PANTHER" id="PTHR48019">
    <property type="entry name" value="SERUM RESPONSE FACTOR HOMOLOG"/>
    <property type="match status" value="1"/>
</dbReference>
<dbReference type="GO" id="GO:0000981">
    <property type="term" value="F:DNA-binding transcription factor activity, RNA polymerase II-specific"/>
    <property type="evidence" value="ECO:0007669"/>
    <property type="project" value="InterPro"/>
</dbReference>
<evidence type="ECO:0000256" key="1">
    <source>
        <dbReference type="ARBA" id="ARBA00004123"/>
    </source>
</evidence>
<accession>A0AAN9FB78</accession>
<dbReference type="GO" id="GO:0000987">
    <property type="term" value="F:cis-regulatory region sequence-specific DNA binding"/>
    <property type="evidence" value="ECO:0007669"/>
    <property type="project" value="InterPro"/>
</dbReference>
<keyword evidence="4" id="KW-0804">Transcription</keyword>
<evidence type="ECO:0000256" key="2">
    <source>
        <dbReference type="ARBA" id="ARBA00023015"/>
    </source>
</evidence>
<dbReference type="EMBL" id="JAYKXN010000007">
    <property type="protein sequence ID" value="KAK7270598.1"/>
    <property type="molecule type" value="Genomic_DNA"/>
</dbReference>
<dbReference type="GO" id="GO:0045944">
    <property type="term" value="P:positive regulation of transcription by RNA polymerase II"/>
    <property type="evidence" value="ECO:0007669"/>
    <property type="project" value="InterPro"/>
</dbReference>
<name>A0AAN9FB78_CLITE</name>
<evidence type="ECO:0000313" key="7">
    <source>
        <dbReference type="EMBL" id="KAK7270598.1"/>
    </source>
</evidence>
<sequence>MGRGRIPMELIQKEKARKTTYMKRKSGLMKKVYEFSTLCGVDVCLIMYAPMFDGEPETWPQDREDVERIIQKYHNTTSDRRPKMYNVQEYYKDRMKKTEADISKVCKEKFKIIYPTWDDSFNDLGQEELGILVNMLDSKLNACHQRMDMLKRDLKAKTVAQSDTVDTLTPYMASNSSSHLNLMFQAQHFPPPMNSISDNNKLAFYPFQYSQSSQSSMPHFGQNCPQLMGKNEMVDWANQVGVVASDPNTGMLKEGGPQKYQNASACYYNGNTQTIMQPYTIALQTLPSQSQYEAASQAPSGLPPGFQLNGFYDSTMFQAQMFTHMHGRKWLWVDGFMVWWEAVGVGEGGCGLMEVCFSGVEVVWDSFKSVALSTYPPIYVEIEDLTLDSTFR</sequence>
<dbReference type="Proteomes" id="UP001359559">
    <property type="component" value="Unassembled WGS sequence"/>
</dbReference>
<evidence type="ECO:0000313" key="8">
    <source>
        <dbReference type="Proteomes" id="UP001359559"/>
    </source>
</evidence>
<evidence type="ECO:0000256" key="5">
    <source>
        <dbReference type="ARBA" id="ARBA00023242"/>
    </source>
</evidence>
<keyword evidence="2" id="KW-0805">Transcription regulation</keyword>
<feature type="domain" description="MADS-box" evidence="6">
    <location>
        <begin position="1"/>
        <end position="49"/>
    </location>
</feature>
<keyword evidence="5" id="KW-0539">Nucleus</keyword>
<keyword evidence="3" id="KW-0238">DNA-binding</keyword>
<dbReference type="Pfam" id="PF00319">
    <property type="entry name" value="SRF-TF"/>
    <property type="match status" value="1"/>
</dbReference>
<keyword evidence="8" id="KW-1185">Reference proteome</keyword>
<reference evidence="7 8" key="1">
    <citation type="submission" date="2024-01" db="EMBL/GenBank/DDBJ databases">
        <title>The genomes of 5 underutilized Papilionoideae crops provide insights into root nodulation and disease resistance.</title>
        <authorList>
            <person name="Yuan L."/>
        </authorList>
    </citation>
    <scope>NUCLEOTIDE SEQUENCE [LARGE SCALE GENOMIC DNA]</scope>
    <source>
        <strain evidence="7">LY-2023</strain>
        <tissue evidence="7">Leaf</tissue>
    </source>
</reference>
<evidence type="ECO:0000259" key="6">
    <source>
        <dbReference type="PROSITE" id="PS50066"/>
    </source>
</evidence>
<evidence type="ECO:0000256" key="3">
    <source>
        <dbReference type="ARBA" id="ARBA00023125"/>
    </source>
</evidence>
<dbReference type="SUPFAM" id="SSF55455">
    <property type="entry name" value="SRF-like"/>
    <property type="match status" value="1"/>
</dbReference>
<dbReference type="InterPro" id="IPR036879">
    <property type="entry name" value="TF_MADSbox_sf"/>
</dbReference>
<dbReference type="Gene3D" id="3.40.1810.10">
    <property type="entry name" value="Transcription factor, MADS-box"/>
    <property type="match status" value="1"/>
</dbReference>
<dbReference type="GO" id="GO:0046983">
    <property type="term" value="F:protein dimerization activity"/>
    <property type="evidence" value="ECO:0007669"/>
    <property type="project" value="InterPro"/>
</dbReference>
<dbReference type="GO" id="GO:0005634">
    <property type="term" value="C:nucleus"/>
    <property type="evidence" value="ECO:0007669"/>
    <property type="project" value="UniProtKB-SubCell"/>
</dbReference>
<comment type="subcellular location">
    <subcellularLocation>
        <location evidence="1">Nucleus</location>
    </subcellularLocation>
</comment>
<dbReference type="InterPro" id="IPR050142">
    <property type="entry name" value="MADS-box/MEF2_TF"/>
</dbReference>
<dbReference type="PRINTS" id="PR00404">
    <property type="entry name" value="MADSDOMAIN"/>
</dbReference>
<comment type="caution">
    <text evidence="7">The sequence shown here is derived from an EMBL/GenBank/DDBJ whole genome shotgun (WGS) entry which is preliminary data.</text>
</comment>
<dbReference type="AlphaFoldDB" id="A0AAN9FB78"/>
<dbReference type="SMART" id="SM00432">
    <property type="entry name" value="MADS"/>
    <property type="match status" value="1"/>
</dbReference>
<dbReference type="CDD" id="cd00266">
    <property type="entry name" value="MADS_SRF_like"/>
    <property type="match status" value="1"/>
</dbReference>
<evidence type="ECO:0000256" key="4">
    <source>
        <dbReference type="ARBA" id="ARBA00023163"/>
    </source>
</evidence>
<proteinExistence type="predicted"/>
<dbReference type="InterPro" id="IPR002100">
    <property type="entry name" value="TF_MADSbox"/>
</dbReference>
<protein>
    <recommendedName>
        <fullName evidence="6">MADS-box domain-containing protein</fullName>
    </recommendedName>
</protein>